<protein>
    <recommendedName>
        <fullName evidence="3">Ankyrin repeat domain-containing protein</fullName>
    </recommendedName>
</protein>
<dbReference type="RefSeq" id="WP_034555262.1">
    <property type="nucleotide sequence ID" value="NZ_JRPC02000031.1"/>
</dbReference>
<proteinExistence type="predicted"/>
<evidence type="ECO:0008006" key="3">
    <source>
        <dbReference type="Google" id="ProtNLM"/>
    </source>
</evidence>
<name>A0A4U8UFE5_9HELI</name>
<evidence type="ECO:0000313" key="1">
    <source>
        <dbReference type="EMBL" id="TLE13780.1"/>
    </source>
</evidence>
<dbReference type="AlphaFoldDB" id="A0A4U8UFE5"/>
<sequence>MNFYENDCFDEKISKEELKVAIENRDNEFVIDFLEFNKHIGWNKSDFIELKECAENCNNKEIIEAINNSGLIE</sequence>
<keyword evidence="2" id="KW-1185">Reference proteome</keyword>
<reference evidence="1 2" key="1">
    <citation type="journal article" date="2014" name="Genome Announc.">
        <title>Draft genome sequences of eight enterohepatic helicobacter species isolated from both laboratory and wild rodents.</title>
        <authorList>
            <person name="Sheh A."/>
            <person name="Shen Z."/>
            <person name="Fox J.G."/>
        </authorList>
    </citation>
    <scope>NUCLEOTIDE SEQUENCE [LARGE SCALE GENOMIC DNA]</scope>
    <source>
        <strain evidence="1 2">MIT-03-7007</strain>
    </source>
</reference>
<comment type="caution">
    <text evidence="1">The sequence shown here is derived from an EMBL/GenBank/DDBJ whole genome shotgun (WGS) entry which is preliminary data.</text>
</comment>
<dbReference type="EMBL" id="JRPC02000031">
    <property type="protein sequence ID" value="TLE13780.1"/>
    <property type="molecule type" value="Genomic_DNA"/>
</dbReference>
<dbReference type="Proteomes" id="UP000029920">
    <property type="component" value="Unassembled WGS sequence"/>
</dbReference>
<gene>
    <name evidence="1" type="ORF">LS72_009545</name>
</gene>
<evidence type="ECO:0000313" key="2">
    <source>
        <dbReference type="Proteomes" id="UP000029920"/>
    </source>
</evidence>
<accession>A0A4U8UFE5</accession>
<organism evidence="1 2">
    <name type="scientific">Helicobacter apodemus</name>
    <dbReference type="NCBI Taxonomy" id="135569"/>
    <lineage>
        <taxon>Bacteria</taxon>
        <taxon>Pseudomonadati</taxon>
        <taxon>Campylobacterota</taxon>
        <taxon>Epsilonproteobacteria</taxon>
        <taxon>Campylobacterales</taxon>
        <taxon>Helicobacteraceae</taxon>
        <taxon>Helicobacter</taxon>
    </lineage>
</organism>